<evidence type="ECO:0000256" key="1">
    <source>
        <dbReference type="ARBA" id="ARBA00022723"/>
    </source>
</evidence>
<keyword evidence="3" id="KW-0862">Zinc</keyword>
<evidence type="ECO:0000313" key="8">
    <source>
        <dbReference type="Proteomes" id="UP001278766"/>
    </source>
</evidence>
<evidence type="ECO:0000256" key="2">
    <source>
        <dbReference type="ARBA" id="ARBA00022771"/>
    </source>
</evidence>
<dbReference type="Gene3D" id="6.10.140.2220">
    <property type="match status" value="1"/>
</dbReference>
<evidence type="ECO:0000313" key="7">
    <source>
        <dbReference type="EMBL" id="KAK3292980.1"/>
    </source>
</evidence>
<organism evidence="7 8">
    <name type="scientific">Chaetomium fimeti</name>
    <dbReference type="NCBI Taxonomy" id="1854472"/>
    <lineage>
        <taxon>Eukaryota</taxon>
        <taxon>Fungi</taxon>
        <taxon>Dikarya</taxon>
        <taxon>Ascomycota</taxon>
        <taxon>Pezizomycotina</taxon>
        <taxon>Sordariomycetes</taxon>
        <taxon>Sordariomycetidae</taxon>
        <taxon>Sordariales</taxon>
        <taxon>Chaetomiaceae</taxon>
        <taxon>Chaetomium</taxon>
    </lineage>
</organism>
<dbReference type="SUPFAM" id="SSF144232">
    <property type="entry name" value="HIT/MYND zinc finger-like"/>
    <property type="match status" value="1"/>
</dbReference>
<evidence type="ECO:0000256" key="4">
    <source>
        <dbReference type="PROSITE-ProRule" id="PRU00134"/>
    </source>
</evidence>
<dbReference type="InterPro" id="IPR027974">
    <property type="entry name" value="DUF4470"/>
</dbReference>
<evidence type="ECO:0000259" key="6">
    <source>
        <dbReference type="PROSITE" id="PS50865"/>
    </source>
</evidence>
<dbReference type="PROSITE" id="PS50865">
    <property type="entry name" value="ZF_MYND_2"/>
    <property type="match status" value="1"/>
</dbReference>
<reference evidence="7" key="2">
    <citation type="submission" date="2023-06" db="EMBL/GenBank/DDBJ databases">
        <authorList>
            <consortium name="Lawrence Berkeley National Laboratory"/>
            <person name="Haridas S."/>
            <person name="Hensen N."/>
            <person name="Bonometti L."/>
            <person name="Westerberg I."/>
            <person name="Brannstrom I.O."/>
            <person name="Guillou S."/>
            <person name="Cros-Aarteil S."/>
            <person name="Calhoun S."/>
            <person name="Kuo A."/>
            <person name="Mondo S."/>
            <person name="Pangilinan J."/>
            <person name="Riley R."/>
            <person name="Labutti K."/>
            <person name="Andreopoulos B."/>
            <person name="Lipzen A."/>
            <person name="Chen C."/>
            <person name="Yanf M."/>
            <person name="Daum C."/>
            <person name="Ng V."/>
            <person name="Clum A."/>
            <person name="Steindorff A."/>
            <person name="Ohm R."/>
            <person name="Martin F."/>
            <person name="Silar P."/>
            <person name="Natvig D."/>
            <person name="Lalanne C."/>
            <person name="Gautier V."/>
            <person name="Ament-Velasquez S.L."/>
            <person name="Kruys A."/>
            <person name="Hutchinson M.I."/>
            <person name="Powell A.J."/>
            <person name="Barry K."/>
            <person name="Miller A.N."/>
            <person name="Grigoriev I.V."/>
            <person name="Debuchy R."/>
            <person name="Gladieux P."/>
            <person name="Thoren M.H."/>
            <person name="Johannesson H."/>
        </authorList>
    </citation>
    <scope>NUCLEOTIDE SEQUENCE</scope>
    <source>
        <strain evidence="7">CBS 168.71</strain>
    </source>
</reference>
<dbReference type="PANTHER" id="PTHR10237:SF15">
    <property type="entry name" value="LD37257P"/>
    <property type="match status" value="1"/>
</dbReference>
<sequence length="1267" mass="138941">MYTQAVVEPFEPFHAGSFEPAVSLTEDLPQGVDADILLLGCGDVRNIIYTSFVEQGMPERNLDITACDIDEFVIARNILLFTILLDDDENVSLRQIWNMYYNFYLDDSEVQILETQAKKLVKLSHTLRDWQESPYGATLRFCDEATITLVHYAWAVYAEEACPTMRTNRYHEKAFRHTWDNARTRQHYEKQLEATKQNVSRSCAPLAMEMASELLFTTHQHWEKGLINTQPLPASSNDKPGIPNPIFGRPIMTSRVLNPPTNPLLSFHLGAAQANLTDSSPLNIDNKGASSSDSQERMFNSALMQFADWTDAFVEAAPRTVIRYTACEAFALCYTLRFHRASGNTSCEYYRGKHGFEVFNLAASEYGETGKAPNQFDVIDTSTLSQSVGILNFLVSAAPLLKDGPSSTLYTADLRTRREFNFERLLHDQSTCISILLGLVPTEYWTNATAVSLVDQLLTASSDEAATREDKEPNFRFRISWKQIKHIAGQQSLPTLHVAIPDLVNLVYSVYCSTFFGGSPPVWTSSVKDAELLHVKYTPISTHQPPTIGAFLSTIGDRSHANAEQLWHRCVMHLVEHNSTNRGVGNHMAVFMFEAPPLPLVLSQNLAAKQPRRVVAPPFKKWSLRLRALAITVVVPLERWMGLKALADARTGQSREPALEISGHLTTHNAGGQSQRVTTVYSDVQISFGTITTVGSRDHENFTVHVKEDKAGWNGTSPMIVSYYIPTDFVEVMFNEGTVGVTTIRVSTDQARLKQVMKIPECDYETPIWDEGHVFITRTRPGQLFQGVNEGSLRELQRTFSPTDGAPPSAIVFSASCTELGDITTITGRINITSAKGRKLLTDKAPVRVEQASPFTLDVVIGSKMEGITIPLTFPAPVAKDRSRTRIARKSAYIEVIAPPAKPDTDSKVLDTFFLPTTNHVPGQPPATLNIPHLNLDTLPVLSLTDKSRTRFLTTLASLMFSPRERLQREQGLAASGTTNNNTATDTAPQVGQPPSARLNLKDSLYTMFTLASGRQSASAQPTKLFALSLPDTGVHILLFVGAVRLDGAHGSVVLDAAVLPLTRELTATGDDGPLTAFLRGLRGVPCCTLAIDADELALWKRTLPALAERCRTWMHRAGGAAGECEYAAEGGTTVPLGLGDGEPVLCGCGCGALPEGFVVDVPGWEAAARYATRVAISPVFVSGMVEEVVDPVLARAVAKDMGGGGGGGGGGVRRCRNCGRPERAGSVVVKKCTGCFVVEYCSAECQKKDWKRHRVECEAAVARTQK</sequence>
<dbReference type="EMBL" id="JAUEPN010000006">
    <property type="protein sequence ID" value="KAK3292980.1"/>
    <property type="molecule type" value="Genomic_DNA"/>
</dbReference>
<dbReference type="Pfam" id="PF01753">
    <property type="entry name" value="zf-MYND"/>
    <property type="match status" value="1"/>
</dbReference>
<dbReference type="GO" id="GO:0000981">
    <property type="term" value="F:DNA-binding transcription factor activity, RNA polymerase II-specific"/>
    <property type="evidence" value="ECO:0007669"/>
    <property type="project" value="TreeGrafter"/>
</dbReference>
<dbReference type="PROSITE" id="PS01360">
    <property type="entry name" value="ZF_MYND_1"/>
    <property type="match status" value="1"/>
</dbReference>
<name>A0AAE0HAZ2_9PEZI</name>
<dbReference type="Pfam" id="PF14737">
    <property type="entry name" value="DUF4470"/>
    <property type="match status" value="1"/>
</dbReference>
<feature type="domain" description="MYND-type" evidence="6">
    <location>
        <begin position="1216"/>
        <end position="1258"/>
    </location>
</feature>
<reference evidence="7" key="1">
    <citation type="journal article" date="2023" name="Mol. Phylogenet. Evol.">
        <title>Genome-scale phylogeny and comparative genomics of the fungal order Sordariales.</title>
        <authorList>
            <person name="Hensen N."/>
            <person name="Bonometti L."/>
            <person name="Westerberg I."/>
            <person name="Brannstrom I.O."/>
            <person name="Guillou S."/>
            <person name="Cros-Aarteil S."/>
            <person name="Calhoun S."/>
            <person name="Haridas S."/>
            <person name="Kuo A."/>
            <person name="Mondo S."/>
            <person name="Pangilinan J."/>
            <person name="Riley R."/>
            <person name="LaButti K."/>
            <person name="Andreopoulos B."/>
            <person name="Lipzen A."/>
            <person name="Chen C."/>
            <person name="Yan M."/>
            <person name="Daum C."/>
            <person name="Ng V."/>
            <person name="Clum A."/>
            <person name="Steindorff A."/>
            <person name="Ohm R.A."/>
            <person name="Martin F."/>
            <person name="Silar P."/>
            <person name="Natvig D.O."/>
            <person name="Lalanne C."/>
            <person name="Gautier V."/>
            <person name="Ament-Velasquez S.L."/>
            <person name="Kruys A."/>
            <person name="Hutchinson M.I."/>
            <person name="Powell A.J."/>
            <person name="Barry K."/>
            <person name="Miller A.N."/>
            <person name="Grigoriev I.V."/>
            <person name="Debuchy R."/>
            <person name="Gladieux P."/>
            <person name="Hiltunen Thoren M."/>
            <person name="Johannesson H."/>
        </authorList>
    </citation>
    <scope>NUCLEOTIDE SEQUENCE</scope>
    <source>
        <strain evidence="7">CBS 168.71</strain>
    </source>
</reference>
<dbReference type="RefSeq" id="XP_062656494.1">
    <property type="nucleotide sequence ID" value="XM_062800785.1"/>
</dbReference>
<feature type="compositionally biased region" description="Low complexity" evidence="5">
    <location>
        <begin position="974"/>
        <end position="988"/>
    </location>
</feature>
<accession>A0AAE0HAZ2</accession>
<protein>
    <recommendedName>
        <fullName evidence="6">MYND-type domain-containing protein</fullName>
    </recommendedName>
</protein>
<keyword evidence="1" id="KW-0479">Metal-binding</keyword>
<dbReference type="GO" id="GO:0008270">
    <property type="term" value="F:zinc ion binding"/>
    <property type="evidence" value="ECO:0007669"/>
    <property type="project" value="UniProtKB-KW"/>
</dbReference>
<comment type="caution">
    <text evidence="7">The sequence shown here is derived from an EMBL/GenBank/DDBJ whole genome shotgun (WGS) entry which is preliminary data.</text>
</comment>
<evidence type="ECO:0000256" key="3">
    <source>
        <dbReference type="ARBA" id="ARBA00022833"/>
    </source>
</evidence>
<evidence type="ECO:0000256" key="5">
    <source>
        <dbReference type="SAM" id="MobiDB-lite"/>
    </source>
</evidence>
<dbReference type="GO" id="GO:0005634">
    <property type="term" value="C:nucleus"/>
    <property type="evidence" value="ECO:0007669"/>
    <property type="project" value="TreeGrafter"/>
</dbReference>
<dbReference type="AlphaFoldDB" id="A0AAE0HAZ2"/>
<dbReference type="InterPro" id="IPR024119">
    <property type="entry name" value="TF_DEAF-1"/>
</dbReference>
<dbReference type="PANTHER" id="PTHR10237">
    <property type="entry name" value="DEFORMED EPIDERMAL AUTOREGULATORY FACTOR 1 HOMOLOG SUPPRESSIN"/>
    <property type="match status" value="1"/>
</dbReference>
<feature type="region of interest" description="Disordered" evidence="5">
    <location>
        <begin position="967"/>
        <end position="997"/>
    </location>
</feature>
<gene>
    <name evidence="7" type="ORF">B0H64DRAFT_327590</name>
</gene>
<dbReference type="GeneID" id="87837733"/>
<dbReference type="Proteomes" id="UP001278766">
    <property type="component" value="Unassembled WGS sequence"/>
</dbReference>
<dbReference type="InterPro" id="IPR002893">
    <property type="entry name" value="Znf_MYND"/>
</dbReference>
<proteinExistence type="predicted"/>
<keyword evidence="8" id="KW-1185">Reference proteome</keyword>
<keyword evidence="2 4" id="KW-0863">Zinc-finger</keyword>